<dbReference type="PANTHER" id="PTHR11516:SF60">
    <property type="entry name" value="PYRUVATE DEHYDROGENASE E1 COMPONENT SUBUNIT ALPHA"/>
    <property type="match status" value="1"/>
</dbReference>
<dbReference type="InterPro" id="IPR020635">
    <property type="entry name" value="Tyr_kinase_cat_dom"/>
</dbReference>
<proteinExistence type="predicted"/>
<dbReference type="Proteomes" id="UP001291623">
    <property type="component" value="Unassembled WGS sequence"/>
</dbReference>
<dbReference type="GO" id="GO:0005524">
    <property type="term" value="F:ATP binding"/>
    <property type="evidence" value="ECO:0007669"/>
    <property type="project" value="InterPro"/>
</dbReference>
<dbReference type="InterPro" id="IPR011009">
    <property type="entry name" value="Kinase-like_dom_sf"/>
</dbReference>
<dbReference type="Gene3D" id="3.40.50.970">
    <property type="match status" value="1"/>
</dbReference>
<feature type="compositionally biased region" description="Polar residues" evidence="4">
    <location>
        <begin position="315"/>
        <end position="325"/>
    </location>
</feature>
<dbReference type="SMART" id="SM00219">
    <property type="entry name" value="TyrKc"/>
    <property type="match status" value="1"/>
</dbReference>
<dbReference type="PRINTS" id="PR00109">
    <property type="entry name" value="TYRKINASE"/>
</dbReference>
<dbReference type="GO" id="GO:0004739">
    <property type="term" value="F:pyruvate dehydrogenase (acetyl-transferring) activity"/>
    <property type="evidence" value="ECO:0007669"/>
    <property type="project" value="TreeGrafter"/>
</dbReference>
<sequence>MSNGNLLDYLRNCNRNEVYPTVLMYMATQISYAMEYLESRNFIHRDLAARNCLVGENHTIKVADFGLARLMKEDNTYTAHAGAKFPIKWTAPEGLAYNKFSTKSDVWAFGVLLWEIATYGMSPYPGVELVDVYHMLESGYRMECPVGCPNEVYELMKECWQWDPNSRPTFKEIKESLEFIFNGIEIIEEIEKESAVFEIKEQFNVDKKNDNNFESSFKNSKSSSNGVSYKKQSANSSIVHTLKDKNSIHQQVGWSSFNSNLGNSSKSLVSSKSTVIPLRRTNKSSESVPIKNKASVAQQNHLMSKLKQAPVPPKRTSSFRDSTLTPDLDPVKASLHTKNSRKAINSSVDNQLQPEDDEILEGTPASSLNELEVHELEQDPDDSEYDSEPEDDEEEQLLLELLLQARSNSTQSTFSIKPYKLHRIEDNGPNVEATLTREQALKYYTEMATIRRLETSANALYKEKSIRGFCHLYTGQEAVAVGIENAITKDDMLVTAYRAHGWTYVRGVDPIGVLSELTGRKDGCTKGAQVPIGAGLGLALKYQNKQNVAIALFGDGAANQGQLFEAYNMAKLWNLPCIFICENNGYGMGTSASRSSASTDYYSRGDYIPGVWVDGMDVLAVREAITYLKDQCLKGKGPFMLEAETYR</sequence>
<dbReference type="InterPro" id="IPR001245">
    <property type="entry name" value="Ser-Thr/Tyr_kinase_cat_dom"/>
</dbReference>
<evidence type="ECO:0000256" key="4">
    <source>
        <dbReference type="SAM" id="MobiDB-lite"/>
    </source>
</evidence>
<dbReference type="SUPFAM" id="SSF52518">
    <property type="entry name" value="Thiamin diphosphate-binding fold (THDP-binding)"/>
    <property type="match status" value="1"/>
</dbReference>
<organism evidence="6 7">
    <name type="scientific">Anisodus tanguticus</name>
    <dbReference type="NCBI Taxonomy" id="243964"/>
    <lineage>
        <taxon>Eukaryota</taxon>
        <taxon>Viridiplantae</taxon>
        <taxon>Streptophyta</taxon>
        <taxon>Embryophyta</taxon>
        <taxon>Tracheophyta</taxon>
        <taxon>Spermatophyta</taxon>
        <taxon>Magnoliopsida</taxon>
        <taxon>eudicotyledons</taxon>
        <taxon>Gunneridae</taxon>
        <taxon>Pentapetalae</taxon>
        <taxon>asterids</taxon>
        <taxon>lamiids</taxon>
        <taxon>Solanales</taxon>
        <taxon>Solanaceae</taxon>
        <taxon>Solanoideae</taxon>
        <taxon>Hyoscyameae</taxon>
        <taxon>Anisodus</taxon>
    </lineage>
</organism>
<dbReference type="InterPro" id="IPR029061">
    <property type="entry name" value="THDP-binding"/>
</dbReference>
<dbReference type="AlphaFoldDB" id="A0AAE1QS46"/>
<evidence type="ECO:0000259" key="5">
    <source>
        <dbReference type="PROSITE" id="PS50011"/>
    </source>
</evidence>
<keyword evidence="3" id="KW-0786">Thiamine pyrophosphate</keyword>
<dbReference type="InterPro" id="IPR000719">
    <property type="entry name" value="Prot_kinase_dom"/>
</dbReference>
<protein>
    <recommendedName>
        <fullName evidence="5">Protein kinase domain-containing protein</fullName>
    </recommendedName>
</protein>
<name>A0AAE1QS46_9SOLA</name>
<dbReference type="InterPro" id="IPR050642">
    <property type="entry name" value="PDH_E1_Alpha_Subunit"/>
</dbReference>
<evidence type="ECO:0000313" key="6">
    <source>
        <dbReference type="EMBL" id="KAK4337127.1"/>
    </source>
</evidence>
<evidence type="ECO:0000256" key="1">
    <source>
        <dbReference type="ARBA" id="ARBA00001964"/>
    </source>
</evidence>
<accession>A0AAE1QS46</accession>
<dbReference type="Pfam" id="PF00676">
    <property type="entry name" value="E1_dh"/>
    <property type="match status" value="1"/>
</dbReference>
<dbReference type="GO" id="GO:0004713">
    <property type="term" value="F:protein tyrosine kinase activity"/>
    <property type="evidence" value="ECO:0007669"/>
    <property type="project" value="InterPro"/>
</dbReference>
<keyword evidence="2" id="KW-0560">Oxidoreductase</keyword>
<feature type="region of interest" description="Disordered" evidence="4">
    <location>
        <begin position="272"/>
        <end position="291"/>
    </location>
</feature>
<dbReference type="FunFam" id="1.10.510.10:FF:000070">
    <property type="entry name" value="Tyrosine-protein kinase"/>
    <property type="match status" value="1"/>
</dbReference>
<dbReference type="PANTHER" id="PTHR11516">
    <property type="entry name" value="PYRUVATE DEHYDROGENASE E1 COMPONENT, ALPHA SUBUNIT BACTERIAL AND ORGANELLAR"/>
    <property type="match status" value="1"/>
</dbReference>
<reference evidence="6" key="1">
    <citation type="submission" date="2023-12" db="EMBL/GenBank/DDBJ databases">
        <title>Genome assembly of Anisodus tanguticus.</title>
        <authorList>
            <person name="Wang Y.-J."/>
        </authorList>
    </citation>
    <scope>NUCLEOTIDE SEQUENCE</scope>
    <source>
        <strain evidence="6">KB-2021</strain>
        <tissue evidence="6">Leaf</tissue>
    </source>
</reference>
<dbReference type="InterPro" id="IPR001017">
    <property type="entry name" value="DH_E1"/>
</dbReference>
<dbReference type="InterPro" id="IPR008266">
    <property type="entry name" value="Tyr_kinase_AS"/>
</dbReference>
<evidence type="ECO:0000256" key="2">
    <source>
        <dbReference type="ARBA" id="ARBA00023002"/>
    </source>
</evidence>
<feature type="region of interest" description="Disordered" evidence="4">
    <location>
        <begin position="306"/>
        <end position="394"/>
    </location>
</feature>
<dbReference type="PROSITE" id="PS00109">
    <property type="entry name" value="PROTEIN_KINASE_TYR"/>
    <property type="match status" value="1"/>
</dbReference>
<dbReference type="EMBL" id="JAVYJV010000052">
    <property type="protein sequence ID" value="KAK4337127.1"/>
    <property type="molecule type" value="Genomic_DNA"/>
</dbReference>
<evidence type="ECO:0000256" key="3">
    <source>
        <dbReference type="ARBA" id="ARBA00023052"/>
    </source>
</evidence>
<dbReference type="GO" id="GO:0006086">
    <property type="term" value="P:pyruvate decarboxylation to acetyl-CoA"/>
    <property type="evidence" value="ECO:0007669"/>
    <property type="project" value="TreeGrafter"/>
</dbReference>
<dbReference type="PROSITE" id="PS50011">
    <property type="entry name" value="PROTEIN_KINASE_DOM"/>
    <property type="match status" value="1"/>
</dbReference>
<feature type="compositionally biased region" description="Polar residues" evidence="4">
    <location>
        <begin position="342"/>
        <end position="353"/>
    </location>
</feature>
<dbReference type="Gene3D" id="1.10.510.10">
    <property type="entry name" value="Transferase(Phosphotransferase) domain 1"/>
    <property type="match status" value="1"/>
</dbReference>
<keyword evidence="7" id="KW-1185">Reference proteome</keyword>
<feature type="compositionally biased region" description="Acidic residues" evidence="4">
    <location>
        <begin position="378"/>
        <end position="394"/>
    </location>
</feature>
<feature type="domain" description="Protein kinase" evidence="5">
    <location>
        <begin position="1"/>
        <end position="180"/>
    </location>
</feature>
<gene>
    <name evidence="6" type="ORF">RND71_043886</name>
</gene>
<dbReference type="SUPFAM" id="SSF56112">
    <property type="entry name" value="Protein kinase-like (PK-like)"/>
    <property type="match status" value="1"/>
</dbReference>
<comment type="cofactor">
    <cofactor evidence="1">
        <name>thiamine diphosphate</name>
        <dbReference type="ChEBI" id="CHEBI:58937"/>
    </cofactor>
</comment>
<comment type="caution">
    <text evidence="6">The sequence shown here is derived from an EMBL/GenBank/DDBJ whole genome shotgun (WGS) entry which is preliminary data.</text>
</comment>
<dbReference type="CDD" id="cd02000">
    <property type="entry name" value="TPP_E1_PDC_ADC_BCADC"/>
    <property type="match status" value="1"/>
</dbReference>
<evidence type="ECO:0000313" key="7">
    <source>
        <dbReference type="Proteomes" id="UP001291623"/>
    </source>
</evidence>
<dbReference type="Pfam" id="PF07714">
    <property type="entry name" value="PK_Tyr_Ser-Thr"/>
    <property type="match status" value="1"/>
</dbReference>